<accession>B8BXX3</accession>
<dbReference type="RefSeq" id="XP_002288347.1">
    <property type="nucleotide sequence ID" value="XM_002288311.1"/>
</dbReference>
<reference evidence="2 3" key="1">
    <citation type="journal article" date="2004" name="Science">
        <title>The genome of the diatom Thalassiosira pseudonana: ecology, evolution, and metabolism.</title>
        <authorList>
            <person name="Armbrust E.V."/>
            <person name="Berges J.A."/>
            <person name="Bowler C."/>
            <person name="Green B.R."/>
            <person name="Martinez D."/>
            <person name="Putnam N.H."/>
            <person name="Zhou S."/>
            <person name="Allen A.E."/>
            <person name="Apt K.E."/>
            <person name="Bechner M."/>
            <person name="Brzezinski M.A."/>
            <person name="Chaal B.K."/>
            <person name="Chiovitti A."/>
            <person name="Davis A.K."/>
            <person name="Demarest M.S."/>
            <person name="Detter J.C."/>
            <person name="Glavina T."/>
            <person name="Goodstein D."/>
            <person name="Hadi M.Z."/>
            <person name="Hellsten U."/>
            <person name="Hildebrand M."/>
            <person name="Jenkins B.D."/>
            <person name="Jurka J."/>
            <person name="Kapitonov V.V."/>
            <person name="Kroger N."/>
            <person name="Lau W.W."/>
            <person name="Lane T.W."/>
            <person name="Larimer F.W."/>
            <person name="Lippmeier J.C."/>
            <person name="Lucas S."/>
            <person name="Medina M."/>
            <person name="Montsant A."/>
            <person name="Obornik M."/>
            <person name="Parker M.S."/>
            <person name="Palenik B."/>
            <person name="Pazour G.J."/>
            <person name="Richardson P.M."/>
            <person name="Rynearson T.A."/>
            <person name="Saito M.A."/>
            <person name="Schwartz D.C."/>
            <person name="Thamatrakoln K."/>
            <person name="Valentin K."/>
            <person name="Vardi A."/>
            <person name="Wilkerson F.P."/>
            <person name="Rokhsar D.S."/>
        </authorList>
    </citation>
    <scope>NUCLEOTIDE SEQUENCE [LARGE SCALE GENOMIC DNA]</scope>
    <source>
        <strain evidence="2 3">CCMP1335</strain>
    </source>
</reference>
<keyword evidence="3" id="KW-1185">Reference proteome</keyword>
<dbReference type="eggNOG" id="ENOG502RGTK">
    <property type="taxonomic scope" value="Eukaryota"/>
</dbReference>
<organism evidence="2 3">
    <name type="scientific">Thalassiosira pseudonana</name>
    <name type="common">Marine diatom</name>
    <name type="synonym">Cyclotella nana</name>
    <dbReference type="NCBI Taxonomy" id="35128"/>
    <lineage>
        <taxon>Eukaryota</taxon>
        <taxon>Sar</taxon>
        <taxon>Stramenopiles</taxon>
        <taxon>Ochrophyta</taxon>
        <taxon>Bacillariophyta</taxon>
        <taxon>Coscinodiscophyceae</taxon>
        <taxon>Thalassiosirophycidae</taxon>
        <taxon>Thalassiosirales</taxon>
        <taxon>Thalassiosiraceae</taxon>
        <taxon>Thalassiosira</taxon>
    </lineage>
</organism>
<gene>
    <name evidence="2" type="ORF">THAPSDRAFT_3482</name>
</gene>
<keyword evidence="1" id="KW-0732">Signal</keyword>
<protein>
    <submittedName>
        <fullName evidence="2">Uncharacterized protein</fullName>
    </submittedName>
</protein>
<sequence length="288" mass="32044">MTRKFRLLPAVILPAIALSSQASGDVVIGSLRGKTVGSSHPFHTSRRLDESDVIDEDNDEVIYDDEYDASGNNYTNNNYEQTNGTWAEVESEEVSNDDEDGERTSFVSKVNQYKEATAEKAWEFYESPPSEWSSSQWDFVTALLGGLFVTCCLASMACAHCCIYRDDEDNKHYGLQRRGNVSDRYVDHYKRYDDETTVASSYYDPISPRSMISEVTAGYSNTGAVPPRSMVSDSSVSGDELPTVTDDKKVSFLNQKATRWALNRGKVNAVPLQQDEEGDVSSIVSPLN</sequence>
<dbReference type="GeneID" id="7448769"/>
<feature type="signal peptide" evidence="1">
    <location>
        <begin position="1"/>
        <end position="24"/>
    </location>
</feature>
<dbReference type="InParanoid" id="B8BXX3"/>
<proteinExistence type="predicted"/>
<dbReference type="KEGG" id="tps:THAPSDRAFT_3482"/>
<name>B8BXX3_THAPS</name>
<dbReference type="AlphaFoldDB" id="B8BXX3"/>
<dbReference type="EMBL" id="CM000640">
    <property type="protein sequence ID" value="EED93783.1"/>
    <property type="molecule type" value="Genomic_DNA"/>
</dbReference>
<evidence type="ECO:0000313" key="3">
    <source>
        <dbReference type="Proteomes" id="UP000001449"/>
    </source>
</evidence>
<dbReference type="PaxDb" id="35128-Thaps3482"/>
<dbReference type="HOGENOM" id="CLU_968015_0_0_1"/>
<evidence type="ECO:0000256" key="1">
    <source>
        <dbReference type="SAM" id="SignalP"/>
    </source>
</evidence>
<evidence type="ECO:0000313" key="2">
    <source>
        <dbReference type="EMBL" id="EED93783.1"/>
    </source>
</evidence>
<reference evidence="2 3" key="2">
    <citation type="journal article" date="2008" name="Nature">
        <title>The Phaeodactylum genome reveals the evolutionary history of diatom genomes.</title>
        <authorList>
            <person name="Bowler C."/>
            <person name="Allen A.E."/>
            <person name="Badger J.H."/>
            <person name="Grimwood J."/>
            <person name="Jabbari K."/>
            <person name="Kuo A."/>
            <person name="Maheswari U."/>
            <person name="Martens C."/>
            <person name="Maumus F."/>
            <person name="Otillar R.P."/>
            <person name="Rayko E."/>
            <person name="Salamov A."/>
            <person name="Vandepoele K."/>
            <person name="Beszteri B."/>
            <person name="Gruber A."/>
            <person name="Heijde M."/>
            <person name="Katinka M."/>
            <person name="Mock T."/>
            <person name="Valentin K."/>
            <person name="Verret F."/>
            <person name="Berges J.A."/>
            <person name="Brownlee C."/>
            <person name="Cadoret J.P."/>
            <person name="Chiovitti A."/>
            <person name="Choi C.J."/>
            <person name="Coesel S."/>
            <person name="De Martino A."/>
            <person name="Detter J.C."/>
            <person name="Durkin C."/>
            <person name="Falciatore A."/>
            <person name="Fournet J."/>
            <person name="Haruta M."/>
            <person name="Huysman M.J."/>
            <person name="Jenkins B.D."/>
            <person name="Jiroutova K."/>
            <person name="Jorgensen R.E."/>
            <person name="Joubert Y."/>
            <person name="Kaplan A."/>
            <person name="Kroger N."/>
            <person name="Kroth P.G."/>
            <person name="La Roche J."/>
            <person name="Lindquist E."/>
            <person name="Lommer M."/>
            <person name="Martin-Jezequel V."/>
            <person name="Lopez P.J."/>
            <person name="Lucas S."/>
            <person name="Mangogna M."/>
            <person name="McGinnis K."/>
            <person name="Medlin L.K."/>
            <person name="Montsant A."/>
            <person name="Oudot-Le Secq M.P."/>
            <person name="Napoli C."/>
            <person name="Obornik M."/>
            <person name="Parker M.S."/>
            <person name="Petit J.L."/>
            <person name="Porcel B.M."/>
            <person name="Poulsen N."/>
            <person name="Robison M."/>
            <person name="Rychlewski L."/>
            <person name="Rynearson T.A."/>
            <person name="Schmutz J."/>
            <person name="Shapiro H."/>
            <person name="Siaut M."/>
            <person name="Stanley M."/>
            <person name="Sussman M.R."/>
            <person name="Taylor A.R."/>
            <person name="Vardi A."/>
            <person name="von Dassow P."/>
            <person name="Vyverman W."/>
            <person name="Willis A."/>
            <person name="Wyrwicz L.S."/>
            <person name="Rokhsar D.S."/>
            <person name="Weissenbach J."/>
            <person name="Armbrust E.V."/>
            <person name="Green B.R."/>
            <person name="Van de Peer Y."/>
            <person name="Grigoriev I.V."/>
        </authorList>
    </citation>
    <scope>NUCLEOTIDE SEQUENCE [LARGE SCALE GENOMIC DNA]</scope>
    <source>
        <strain evidence="2 3">CCMP1335</strain>
    </source>
</reference>
<dbReference type="Proteomes" id="UP000001449">
    <property type="component" value="Chromosome 3"/>
</dbReference>
<feature type="chain" id="PRO_5002866051" evidence="1">
    <location>
        <begin position="25"/>
        <end position="288"/>
    </location>
</feature>